<evidence type="ECO:0000313" key="2">
    <source>
        <dbReference type="Proteomes" id="UP001596513"/>
    </source>
</evidence>
<evidence type="ECO:0000313" key="1">
    <source>
        <dbReference type="EMBL" id="MFC7671056.1"/>
    </source>
</evidence>
<dbReference type="RefSeq" id="WP_380206933.1">
    <property type="nucleotide sequence ID" value="NZ_JBHTEK010000005.1"/>
</dbReference>
<reference evidence="2" key="1">
    <citation type="journal article" date="2019" name="Int. J. Syst. Evol. Microbiol.">
        <title>The Global Catalogue of Microorganisms (GCM) 10K type strain sequencing project: providing services to taxonomists for standard genome sequencing and annotation.</title>
        <authorList>
            <consortium name="The Broad Institute Genomics Platform"/>
            <consortium name="The Broad Institute Genome Sequencing Center for Infectious Disease"/>
            <person name="Wu L."/>
            <person name="Ma J."/>
        </authorList>
    </citation>
    <scope>NUCLEOTIDE SEQUENCE [LARGE SCALE GENOMIC DNA]</scope>
    <source>
        <strain evidence="2">JCM 19635</strain>
    </source>
</reference>
<comment type="caution">
    <text evidence="1">The sequence shown here is derived from an EMBL/GenBank/DDBJ whole genome shotgun (WGS) entry which is preliminary data.</text>
</comment>
<proteinExistence type="predicted"/>
<keyword evidence="2" id="KW-1185">Reference proteome</keyword>
<accession>A0ABW2UE09</accession>
<gene>
    <name evidence="1" type="ORF">ACFQT0_29420</name>
</gene>
<dbReference type="EMBL" id="JBHTEK010000005">
    <property type="protein sequence ID" value="MFC7671056.1"/>
    <property type="molecule type" value="Genomic_DNA"/>
</dbReference>
<sequence>MLAGAREVNDFSLARTGQLVVLSSQAQQPTEVYALSKKRRCGPYPSKTIRGCAALRSAPSSPSRPRARTARS</sequence>
<organism evidence="1 2">
    <name type="scientific">Hymenobacter humi</name>
    <dbReference type="NCBI Taxonomy" id="1411620"/>
    <lineage>
        <taxon>Bacteria</taxon>
        <taxon>Pseudomonadati</taxon>
        <taxon>Bacteroidota</taxon>
        <taxon>Cytophagia</taxon>
        <taxon>Cytophagales</taxon>
        <taxon>Hymenobacteraceae</taxon>
        <taxon>Hymenobacter</taxon>
    </lineage>
</organism>
<protein>
    <submittedName>
        <fullName evidence="1">Uncharacterized protein</fullName>
    </submittedName>
</protein>
<name>A0ABW2UE09_9BACT</name>
<dbReference type="Proteomes" id="UP001596513">
    <property type="component" value="Unassembled WGS sequence"/>
</dbReference>